<gene>
    <name evidence="1" type="ORF">Bpfe_021766</name>
</gene>
<dbReference type="EMBL" id="JASAOG010000133">
    <property type="protein sequence ID" value="KAK0048818.1"/>
    <property type="molecule type" value="Genomic_DNA"/>
</dbReference>
<feature type="non-terminal residue" evidence="1">
    <location>
        <position position="1"/>
    </location>
</feature>
<dbReference type="Proteomes" id="UP001233172">
    <property type="component" value="Unassembled WGS sequence"/>
</dbReference>
<sequence>NGGNLISVRSLNKLVVLRNSTFNNNLWYFGFLWIGLMLDKVNKTYCWDDDGSEINSDWQIELFNNA</sequence>
<proteinExistence type="predicted"/>
<feature type="non-terminal residue" evidence="1">
    <location>
        <position position="66"/>
    </location>
</feature>
<keyword evidence="2" id="KW-1185">Reference proteome</keyword>
<name>A0AAD8B7H3_BIOPF</name>
<dbReference type="InterPro" id="IPR016187">
    <property type="entry name" value="CTDL_fold"/>
</dbReference>
<protein>
    <submittedName>
        <fullName evidence="1">Uncharacterized protein</fullName>
    </submittedName>
</protein>
<organism evidence="1 2">
    <name type="scientific">Biomphalaria pfeifferi</name>
    <name type="common">Bloodfluke planorb</name>
    <name type="synonym">Freshwater snail</name>
    <dbReference type="NCBI Taxonomy" id="112525"/>
    <lineage>
        <taxon>Eukaryota</taxon>
        <taxon>Metazoa</taxon>
        <taxon>Spiralia</taxon>
        <taxon>Lophotrochozoa</taxon>
        <taxon>Mollusca</taxon>
        <taxon>Gastropoda</taxon>
        <taxon>Heterobranchia</taxon>
        <taxon>Euthyneura</taxon>
        <taxon>Panpulmonata</taxon>
        <taxon>Hygrophila</taxon>
        <taxon>Lymnaeoidea</taxon>
        <taxon>Planorbidae</taxon>
        <taxon>Biomphalaria</taxon>
    </lineage>
</organism>
<reference evidence="1" key="1">
    <citation type="journal article" date="2023" name="PLoS Negl. Trop. Dis.">
        <title>A genome sequence for Biomphalaria pfeifferi, the major vector snail for the human-infecting parasite Schistosoma mansoni.</title>
        <authorList>
            <person name="Bu L."/>
            <person name="Lu L."/>
            <person name="Laidemitt M.R."/>
            <person name="Zhang S.M."/>
            <person name="Mutuku M."/>
            <person name="Mkoji G."/>
            <person name="Steinauer M."/>
            <person name="Loker E.S."/>
        </authorList>
    </citation>
    <scope>NUCLEOTIDE SEQUENCE</scope>
    <source>
        <strain evidence="1">KasaAsao</strain>
    </source>
</reference>
<dbReference type="SUPFAM" id="SSF56436">
    <property type="entry name" value="C-type lectin-like"/>
    <property type="match status" value="1"/>
</dbReference>
<accession>A0AAD8B7H3</accession>
<evidence type="ECO:0000313" key="2">
    <source>
        <dbReference type="Proteomes" id="UP001233172"/>
    </source>
</evidence>
<evidence type="ECO:0000313" key="1">
    <source>
        <dbReference type="EMBL" id="KAK0048818.1"/>
    </source>
</evidence>
<dbReference type="AlphaFoldDB" id="A0AAD8B7H3"/>
<comment type="caution">
    <text evidence="1">The sequence shown here is derived from an EMBL/GenBank/DDBJ whole genome shotgun (WGS) entry which is preliminary data.</text>
</comment>
<reference evidence="1" key="2">
    <citation type="submission" date="2023-04" db="EMBL/GenBank/DDBJ databases">
        <authorList>
            <person name="Bu L."/>
            <person name="Lu L."/>
            <person name="Laidemitt M.R."/>
            <person name="Zhang S.M."/>
            <person name="Mutuku M."/>
            <person name="Mkoji G."/>
            <person name="Steinauer M."/>
            <person name="Loker E.S."/>
        </authorList>
    </citation>
    <scope>NUCLEOTIDE SEQUENCE</scope>
    <source>
        <strain evidence="1">KasaAsao</strain>
        <tissue evidence="1">Whole Snail</tissue>
    </source>
</reference>